<evidence type="ECO:0000313" key="1">
    <source>
        <dbReference type="EMBL" id="GAA0541282.1"/>
    </source>
</evidence>
<evidence type="ECO:0000313" key="3">
    <source>
        <dbReference type="Proteomes" id="UP001501425"/>
    </source>
</evidence>
<dbReference type="EMBL" id="JBEDNW010000008">
    <property type="protein sequence ID" value="MEZ3168427.1"/>
    <property type="molecule type" value="Genomic_DNA"/>
</dbReference>
<protein>
    <submittedName>
        <fullName evidence="1">Uncharacterized protein</fullName>
    </submittedName>
</protein>
<keyword evidence="4" id="KW-1185">Reference proteome</keyword>
<accession>A0AAV3SRZ8</accession>
<proteinExistence type="predicted"/>
<gene>
    <name evidence="2" type="ORF">ABNG02_13940</name>
    <name evidence="1" type="ORF">GCM10008994_15460</name>
</gene>
<reference evidence="1" key="2">
    <citation type="submission" date="2023-12" db="EMBL/GenBank/DDBJ databases">
        <authorList>
            <person name="Sun Q."/>
            <person name="Inoue M."/>
        </authorList>
    </citation>
    <scope>NUCLEOTIDE SEQUENCE</scope>
    <source>
        <strain evidence="1">JCM 14265</strain>
    </source>
</reference>
<name>A0AAV3SRZ8_9EURY</name>
<organism evidence="1 3">
    <name type="scientific">Halorubrum ejinorense</name>
    <dbReference type="NCBI Taxonomy" id="425309"/>
    <lineage>
        <taxon>Archaea</taxon>
        <taxon>Methanobacteriati</taxon>
        <taxon>Methanobacteriota</taxon>
        <taxon>Stenosarchaea group</taxon>
        <taxon>Halobacteria</taxon>
        <taxon>Halobacteriales</taxon>
        <taxon>Haloferacaceae</taxon>
        <taxon>Halorubrum</taxon>
    </lineage>
</organism>
<dbReference type="Proteomes" id="UP001501425">
    <property type="component" value="Unassembled WGS sequence"/>
</dbReference>
<evidence type="ECO:0000313" key="2">
    <source>
        <dbReference type="EMBL" id="MEZ3168427.1"/>
    </source>
</evidence>
<dbReference type="RefSeq" id="WP_343778024.1">
    <property type="nucleotide sequence ID" value="NZ_BAAADQ010000006.1"/>
</dbReference>
<evidence type="ECO:0000313" key="4">
    <source>
        <dbReference type="Proteomes" id="UP001567571"/>
    </source>
</evidence>
<dbReference type="AlphaFoldDB" id="A0AAV3SRZ8"/>
<reference evidence="1" key="1">
    <citation type="journal article" date="2014" name="Int. J. Syst. Evol. Microbiol.">
        <title>Complete genome sequence of Corynebacterium casei LMG S-19264T (=DSM 44701T), isolated from a smear-ripened cheese.</title>
        <authorList>
            <consortium name="US DOE Joint Genome Institute (JGI-PGF)"/>
            <person name="Walter F."/>
            <person name="Albersmeier A."/>
            <person name="Kalinowski J."/>
            <person name="Ruckert C."/>
        </authorList>
    </citation>
    <scope>NUCLEOTIDE SEQUENCE</scope>
    <source>
        <strain evidence="1">JCM 14265</strain>
    </source>
</reference>
<comment type="caution">
    <text evidence="1">The sequence shown here is derived from an EMBL/GenBank/DDBJ whole genome shotgun (WGS) entry which is preliminary data.</text>
</comment>
<dbReference type="EMBL" id="BAAADQ010000006">
    <property type="protein sequence ID" value="GAA0541282.1"/>
    <property type="molecule type" value="Genomic_DNA"/>
</dbReference>
<dbReference type="Proteomes" id="UP001567571">
    <property type="component" value="Unassembled WGS sequence"/>
</dbReference>
<sequence>MPIETSSDAWQSATEPPTAEEIVTDFLRNNPHKAFTLRELANKTDMADWDSALERFEDKEKMDSEDFYDRYPIDEDHPTVISESGTTNDFYLKIRHLSQVGIIDVREVDATEIETPFEVYSNPEDPGTVLAIAYTADS</sequence>
<reference evidence="2 4" key="3">
    <citation type="submission" date="2024-06" db="EMBL/GenBank/DDBJ databases">
        <title>Halorubrum miltondacostae sp. nov., a potential PHA producer isolated from an inland solar saltern in Rio Maior, Portugal.</title>
        <authorList>
            <person name="Albuquerque L."/>
            <person name="Viver T."/>
            <person name="Barroso C."/>
            <person name="Claudino R."/>
            <person name="Galvan M."/>
            <person name="Simoes G."/>
            <person name="Lobo Da Cunha A."/>
            <person name="Egas C."/>
        </authorList>
    </citation>
    <scope>NUCLEOTIDE SEQUENCE [LARGE SCALE GENOMIC DNA]</scope>
    <source>
        <strain evidence="2 4">DSM 18646</strain>
    </source>
</reference>